<dbReference type="STRING" id="299255.SAMN02745129_2148"/>
<feature type="region of interest" description="Disordered" evidence="2">
    <location>
        <begin position="215"/>
        <end position="292"/>
    </location>
</feature>
<protein>
    <submittedName>
        <fullName evidence="3">Uncharacterized protein</fullName>
    </submittedName>
</protein>
<dbReference type="AlphaFoldDB" id="A0A1M5THP8"/>
<evidence type="ECO:0000313" key="3">
    <source>
        <dbReference type="EMBL" id="SHH50219.1"/>
    </source>
</evidence>
<organism evidence="3 4">
    <name type="scientific">Ferrimonas marina</name>
    <dbReference type="NCBI Taxonomy" id="299255"/>
    <lineage>
        <taxon>Bacteria</taxon>
        <taxon>Pseudomonadati</taxon>
        <taxon>Pseudomonadota</taxon>
        <taxon>Gammaproteobacteria</taxon>
        <taxon>Alteromonadales</taxon>
        <taxon>Ferrimonadaceae</taxon>
        <taxon>Ferrimonas</taxon>
    </lineage>
</organism>
<dbReference type="EMBL" id="FQXG01000003">
    <property type="protein sequence ID" value="SHH50219.1"/>
    <property type="molecule type" value="Genomic_DNA"/>
</dbReference>
<keyword evidence="4" id="KW-1185">Reference proteome</keyword>
<accession>A0A1M5THP8</accession>
<evidence type="ECO:0000256" key="2">
    <source>
        <dbReference type="SAM" id="MobiDB-lite"/>
    </source>
</evidence>
<feature type="compositionally biased region" description="Basic residues" evidence="2">
    <location>
        <begin position="79"/>
        <end position="90"/>
    </location>
</feature>
<gene>
    <name evidence="3" type="ORF">SAMN02745129_2148</name>
</gene>
<dbReference type="RefSeq" id="WP_067665603.1">
    <property type="nucleotide sequence ID" value="NZ_FQXG01000003.1"/>
</dbReference>
<dbReference type="Proteomes" id="UP000184268">
    <property type="component" value="Unassembled WGS sequence"/>
</dbReference>
<feature type="compositionally biased region" description="Low complexity" evidence="2">
    <location>
        <begin position="224"/>
        <end position="243"/>
    </location>
</feature>
<feature type="region of interest" description="Disordered" evidence="2">
    <location>
        <begin position="71"/>
        <end position="102"/>
    </location>
</feature>
<sequence length="355" mass="36411">MTAVQLNNQARAVLEAVVQSPSISPDQVCEATKLSSAIVKTNFLALRTKKLIKVVGGDATATELGVQQISEKATPAKKPAAKKATAKKAAKPAAPKAPTKKATAKAPAKAAVVVEAKEALALPAKLPTPAVANKVLIALAAIGETKDKFFTSMVSKAADVAVDKAGAVLHAIAEAGILVEEEVQQMGFNEAKFRFAEGGLAVIQARAEVLKKAAAESAAKPEPKPAAAKQTAKAAKPAPAPEAKQTEKPKATAAPAKVAKEAVAAAPAKRATPAKPAAQPAPTLAANMPSQSELDRALAEIASLTERLAASEAQRDQNAQQVNDLTKQNAQLNGELQASRALLSSIKGFVNAIPE</sequence>
<feature type="compositionally biased region" description="Low complexity" evidence="2">
    <location>
        <begin position="251"/>
        <end position="286"/>
    </location>
</feature>
<keyword evidence="1" id="KW-0175">Coiled coil</keyword>
<evidence type="ECO:0000256" key="1">
    <source>
        <dbReference type="SAM" id="Coils"/>
    </source>
</evidence>
<proteinExistence type="predicted"/>
<name>A0A1M5THP8_9GAMM</name>
<evidence type="ECO:0000313" key="4">
    <source>
        <dbReference type="Proteomes" id="UP000184268"/>
    </source>
</evidence>
<feature type="coiled-coil region" evidence="1">
    <location>
        <begin position="294"/>
        <end position="342"/>
    </location>
</feature>
<reference evidence="3 4" key="1">
    <citation type="submission" date="2016-11" db="EMBL/GenBank/DDBJ databases">
        <authorList>
            <person name="Jaros S."/>
            <person name="Januszkiewicz K."/>
            <person name="Wedrychowicz H."/>
        </authorList>
    </citation>
    <scope>NUCLEOTIDE SEQUENCE [LARGE SCALE GENOMIC DNA]</scope>
    <source>
        <strain evidence="3 4">DSM 16917</strain>
    </source>
</reference>